<dbReference type="EC" id="2.7.4.16" evidence="2"/>
<feature type="binding site" evidence="2">
    <location>
        <position position="74"/>
    </location>
    <ligand>
        <name>Mg(2+)</name>
        <dbReference type="ChEBI" id="CHEBI:18420"/>
        <label>3</label>
    </ligand>
</feature>
<dbReference type="AlphaFoldDB" id="A0AB38YDH8"/>
<comment type="similarity">
    <text evidence="2">Belongs to the thiamine-monophosphate kinase family.</text>
</comment>
<evidence type="ECO:0000259" key="4">
    <source>
        <dbReference type="Pfam" id="PF02769"/>
    </source>
</evidence>
<evidence type="ECO:0000313" key="5">
    <source>
        <dbReference type="EMBL" id="WLD57401.1"/>
    </source>
</evidence>
<comment type="function">
    <text evidence="2">Catalyzes the ATP-dependent phosphorylation of thiamine-monophosphate (TMP) to form thiamine-pyrophosphate (TPP), the active form of vitamin B1.</text>
</comment>
<feature type="binding site" evidence="2">
    <location>
        <position position="312"/>
    </location>
    <ligand>
        <name>substrate</name>
    </ligand>
</feature>
<keyword evidence="2" id="KW-0479">Metal-binding</keyword>
<dbReference type="InterPro" id="IPR036921">
    <property type="entry name" value="PurM-like_N_sf"/>
</dbReference>
<keyword evidence="1 2" id="KW-0784">Thiamine biosynthesis</keyword>
<accession>A0AB38YDH8</accession>
<comment type="miscellaneous">
    <text evidence="2">Reaction mechanism of ThiL seems to utilize a direct, inline transfer of the gamma-phosphate of ATP to TMP rather than a phosphorylated enzyme intermediate.</text>
</comment>
<comment type="caution">
    <text evidence="2">Lacks conserved residue(s) required for the propagation of feature annotation.</text>
</comment>
<feature type="binding site" evidence="2">
    <location>
        <position position="122"/>
    </location>
    <ligand>
        <name>Mg(2+)</name>
        <dbReference type="ChEBI" id="CHEBI:18420"/>
        <label>1</label>
    </ligand>
</feature>
<dbReference type="Gene3D" id="3.30.1330.10">
    <property type="entry name" value="PurM-like, N-terminal domain"/>
    <property type="match status" value="1"/>
</dbReference>
<keyword evidence="2" id="KW-0067">ATP-binding</keyword>
<feature type="binding site" evidence="2">
    <location>
        <position position="74"/>
    </location>
    <ligand>
        <name>Mg(2+)</name>
        <dbReference type="ChEBI" id="CHEBI:18420"/>
        <label>2</label>
    </ligand>
</feature>
<proteinExistence type="inferred from homology"/>
<dbReference type="Gene3D" id="3.90.650.10">
    <property type="entry name" value="PurM-like C-terminal domain"/>
    <property type="match status" value="1"/>
</dbReference>
<feature type="binding site" evidence="2">
    <location>
        <position position="53"/>
    </location>
    <ligand>
        <name>substrate</name>
    </ligand>
</feature>
<evidence type="ECO:0000259" key="3">
    <source>
        <dbReference type="Pfam" id="PF00586"/>
    </source>
</evidence>
<dbReference type="GO" id="GO:0009228">
    <property type="term" value="P:thiamine biosynthetic process"/>
    <property type="evidence" value="ECO:0007669"/>
    <property type="project" value="UniProtKB-KW"/>
</dbReference>
<evidence type="ECO:0000256" key="2">
    <source>
        <dbReference type="HAMAP-Rule" id="MF_02128"/>
    </source>
</evidence>
<gene>
    <name evidence="2 5" type="primary">thiL</name>
    <name evidence="5" type="ORF">NFC81_11850</name>
</gene>
<dbReference type="RefSeq" id="WP_304994687.1">
    <property type="nucleotide sequence ID" value="NZ_CP101717.1"/>
</dbReference>
<feature type="binding site" evidence="2">
    <location>
        <position position="209"/>
    </location>
    <ligand>
        <name>Mg(2+)</name>
        <dbReference type="ChEBI" id="CHEBI:18420"/>
        <label>5</label>
    </ligand>
</feature>
<keyword evidence="2 5" id="KW-0808">Transferase</keyword>
<dbReference type="InterPro" id="IPR006283">
    <property type="entry name" value="ThiL-like"/>
</dbReference>
<reference evidence="5" key="1">
    <citation type="submission" date="2022-07" db="EMBL/GenBank/DDBJ databases">
        <title>Complete genome sequence of Salinispirillum sp. LH10-3-1 capable of multiple carbohydrate inversion isolated from a soda lake.</title>
        <authorList>
            <person name="Liu J."/>
            <person name="Zhai Y."/>
            <person name="Zhang H."/>
            <person name="Yang H."/>
            <person name="Qu J."/>
            <person name="Li J."/>
        </authorList>
    </citation>
    <scope>NUCLEOTIDE SEQUENCE</scope>
    <source>
        <strain evidence="5">LH 10-3-1</strain>
    </source>
</reference>
<feature type="domain" description="PurM-like C-terminal" evidence="4">
    <location>
        <begin position="149"/>
        <end position="298"/>
    </location>
</feature>
<dbReference type="EMBL" id="CP101717">
    <property type="protein sequence ID" value="WLD57401.1"/>
    <property type="molecule type" value="Genomic_DNA"/>
</dbReference>
<comment type="pathway">
    <text evidence="2">Cofactor biosynthesis; thiamine diphosphate biosynthesis; thiamine diphosphate from thiamine phosphate: step 1/1.</text>
</comment>
<feature type="binding site" evidence="2">
    <location>
        <position position="208"/>
    </location>
    <ligand>
        <name>ATP</name>
        <dbReference type="ChEBI" id="CHEBI:30616"/>
    </ligand>
</feature>
<feature type="binding site" evidence="2">
    <location>
        <position position="31"/>
    </location>
    <ligand>
        <name>Mg(2+)</name>
        <dbReference type="ChEBI" id="CHEBI:18420"/>
        <label>3</label>
    </ligand>
</feature>
<dbReference type="Pfam" id="PF00586">
    <property type="entry name" value="AIRS"/>
    <property type="match status" value="1"/>
</dbReference>
<dbReference type="NCBIfam" id="TIGR01379">
    <property type="entry name" value="thiL"/>
    <property type="match status" value="1"/>
</dbReference>
<feature type="binding site" evidence="2">
    <location>
        <position position="46"/>
    </location>
    <ligand>
        <name>Mg(2+)</name>
        <dbReference type="ChEBI" id="CHEBI:18420"/>
        <label>1</label>
    </ligand>
</feature>
<feature type="binding site" evidence="2">
    <location>
        <position position="257"/>
    </location>
    <ligand>
        <name>substrate</name>
    </ligand>
</feature>
<protein>
    <recommendedName>
        <fullName evidence="2">Thiamine-monophosphate kinase</fullName>
        <shortName evidence="2">TMP kinase</shortName>
        <shortName evidence="2">Thiamine-phosphate kinase</shortName>
        <ecNumber evidence="2">2.7.4.16</ecNumber>
    </recommendedName>
</protein>
<sequence length="316" mass="34167">MSSEFERIQRYFWPLAAPAANPSPLIGNGDDALAVKADYPVVISVDTSVSGTHFPPDAAPEDVASKAVRSAISDLAAMGARPWFYTLSIVVPENYDDTWWQRFTDQLHDENRHWQMPCLGGDTTSGAILVVTVQVHGLTEQPLRRSTAKVGDDVWVTGYLGDSAGGLAGLQQRAPIRAELLERFYRPEPPVGFMHEAASLVHAAVDVSDGLVADLGHLVKASHCGARVDVNALPLSPVLQEIVTHKQAINWALAGGEDFAACFTAAPDQCDTLQALAQTHGITLWRIGEITEQKGVRVCQDGEPYALTTKGYDHFG</sequence>
<dbReference type="CDD" id="cd02194">
    <property type="entry name" value="ThiL"/>
    <property type="match status" value="1"/>
</dbReference>
<feature type="binding site" evidence="2">
    <location>
        <position position="145"/>
    </location>
    <ligand>
        <name>ATP</name>
        <dbReference type="ChEBI" id="CHEBI:30616"/>
    </ligand>
</feature>
<dbReference type="GO" id="GO:0009030">
    <property type="term" value="F:thiamine-phosphate kinase activity"/>
    <property type="evidence" value="ECO:0007669"/>
    <property type="project" value="UniProtKB-UniRule"/>
</dbReference>
<dbReference type="GO" id="GO:0005524">
    <property type="term" value="F:ATP binding"/>
    <property type="evidence" value="ECO:0007669"/>
    <property type="project" value="UniProtKB-UniRule"/>
</dbReference>
<keyword evidence="2" id="KW-0460">Magnesium</keyword>
<keyword evidence="2" id="KW-0547">Nucleotide-binding</keyword>
<dbReference type="SUPFAM" id="SSF55326">
    <property type="entry name" value="PurM N-terminal domain-like"/>
    <property type="match status" value="1"/>
</dbReference>
<dbReference type="SUPFAM" id="SSF56042">
    <property type="entry name" value="PurM C-terminal domain-like"/>
    <property type="match status" value="1"/>
</dbReference>
<dbReference type="InterPro" id="IPR036676">
    <property type="entry name" value="PurM-like_C_sf"/>
</dbReference>
<dbReference type="InterPro" id="IPR010918">
    <property type="entry name" value="PurM-like_C_dom"/>
</dbReference>
<organism evidence="5">
    <name type="scientific">Salinispirillum sp. LH 10-3-1</name>
    <dbReference type="NCBI Taxonomy" id="2952525"/>
    <lineage>
        <taxon>Bacteria</taxon>
        <taxon>Pseudomonadati</taxon>
        <taxon>Pseudomonadota</taxon>
        <taxon>Gammaproteobacteria</taxon>
        <taxon>Oceanospirillales</taxon>
        <taxon>Saccharospirillaceae</taxon>
        <taxon>Salinispirillum</taxon>
    </lineage>
</organism>
<feature type="binding site" evidence="2">
    <location>
        <position position="74"/>
    </location>
    <ligand>
        <name>Mg(2+)</name>
        <dbReference type="ChEBI" id="CHEBI:18420"/>
        <label>4</label>
    </ligand>
</feature>
<keyword evidence="2 5" id="KW-0418">Kinase</keyword>
<dbReference type="GO" id="GO:0009229">
    <property type="term" value="P:thiamine diphosphate biosynthetic process"/>
    <property type="evidence" value="ECO:0007669"/>
    <property type="project" value="UniProtKB-UniRule"/>
</dbReference>
<feature type="domain" description="PurM-like N-terminal" evidence="3">
    <location>
        <begin position="29"/>
        <end position="138"/>
    </location>
</feature>
<feature type="binding site" evidence="2">
    <location>
        <begin position="121"/>
        <end position="122"/>
    </location>
    <ligand>
        <name>ATP</name>
        <dbReference type="ChEBI" id="CHEBI:30616"/>
    </ligand>
</feature>
<dbReference type="HAMAP" id="MF_02128">
    <property type="entry name" value="TMP_kinase"/>
    <property type="match status" value="1"/>
</dbReference>
<feature type="binding site" evidence="2">
    <location>
        <position position="31"/>
    </location>
    <ligand>
        <name>Mg(2+)</name>
        <dbReference type="ChEBI" id="CHEBI:18420"/>
        <label>4</label>
    </ligand>
</feature>
<name>A0AB38YDH8_9GAMM</name>
<dbReference type="GO" id="GO:0000287">
    <property type="term" value="F:magnesium ion binding"/>
    <property type="evidence" value="ECO:0007669"/>
    <property type="project" value="UniProtKB-UniRule"/>
</dbReference>
<comment type="catalytic activity">
    <reaction evidence="2">
        <text>thiamine phosphate + ATP = thiamine diphosphate + ADP</text>
        <dbReference type="Rhea" id="RHEA:15913"/>
        <dbReference type="ChEBI" id="CHEBI:30616"/>
        <dbReference type="ChEBI" id="CHEBI:37575"/>
        <dbReference type="ChEBI" id="CHEBI:58937"/>
        <dbReference type="ChEBI" id="CHEBI:456216"/>
        <dbReference type="EC" id="2.7.4.16"/>
    </reaction>
</comment>
<dbReference type="Pfam" id="PF02769">
    <property type="entry name" value="AIRS_C"/>
    <property type="match status" value="1"/>
</dbReference>
<feature type="binding site" evidence="2">
    <location>
        <position position="44"/>
    </location>
    <ligand>
        <name>Mg(2+)</name>
        <dbReference type="ChEBI" id="CHEBI:18420"/>
        <label>4</label>
    </ligand>
</feature>
<dbReference type="PIRSF" id="PIRSF005303">
    <property type="entry name" value="Thiam_monoph_kin"/>
    <property type="match status" value="1"/>
</dbReference>
<dbReference type="PANTHER" id="PTHR30270">
    <property type="entry name" value="THIAMINE-MONOPHOSPHATE KINASE"/>
    <property type="match status" value="1"/>
</dbReference>
<dbReference type="PANTHER" id="PTHR30270:SF0">
    <property type="entry name" value="THIAMINE-MONOPHOSPHATE KINASE"/>
    <property type="match status" value="1"/>
</dbReference>
<evidence type="ECO:0000256" key="1">
    <source>
        <dbReference type="ARBA" id="ARBA00022977"/>
    </source>
</evidence>
<feature type="binding site" evidence="2">
    <location>
        <position position="206"/>
    </location>
    <ligand>
        <name>Mg(2+)</name>
        <dbReference type="ChEBI" id="CHEBI:18420"/>
        <label>3</label>
    </ligand>
</feature>
<dbReference type="InterPro" id="IPR016188">
    <property type="entry name" value="PurM-like_N"/>
</dbReference>
<feature type="binding site" evidence="2">
    <location>
        <position position="46"/>
    </location>
    <ligand>
        <name>Mg(2+)</name>
        <dbReference type="ChEBI" id="CHEBI:18420"/>
        <label>2</label>
    </ligand>
</feature>